<name>A0ABV9QV10_9GAMM</name>
<gene>
    <name evidence="1" type="ORF">ACFO6Q_09070</name>
</gene>
<keyword evidence="2" id="KW-1185">Reference proteome</keyword>
<protein>
    <submittedName>
        <fullName evidence="1">Uncharacterized protein</fullName>
    </submittedName>
</protein>
<reference evidence="2" key="1">
    <citation type="journal article" date="2019" name="Int. J. Syst. Evol. Microbiol.">
        <title>The Global Catalogue of Microorganisms (GCM) 10K type strain sequencing project: providing services to taxonomists for standard genome sequencing and annotation.</title>
        <authorList>
            <consortium name="The Broad Institute Genomics Platform"/>
            <consortium name="The Broad Institute Genome Sequencing Center for Infectious Disease"/>
            <person name="Wu L."/>
            <person name="Ma J."/>
        </authorList>
    </citation>
    <scope>NUCLEOTIDE SEQUENCE [LARGE SCALE GENOMIC DNA]</scope>
    <source>
        <strain evidence="2">CCUG 30340</strain>
    </source>
</reference>
<accession>A0ABV9QV10</accession>
<dbReference type="RefSeq" id="WP_380020331.1">
    <property type="nucleotide sequence ID" value="NZ_JBHSHD010000007.1"/>
</dbReference>
<evidence type="ECO:0000313" key="2">
    <source>
        <dbReference type="Proteomes" id="UP001595886"/>
    </source>
</evidence>
<evidence type="ECO:0000313" key="1">
    <source>
        <dbReference type="EMBL" id="MFC4820475.1"/>
    </source>
</evidence>
<sequence length="132" mass="15174">MRSLLDRCRAGHTDEAVARMRFFAEVFRRAGLAKSVHLYPYLRWALRNDVSATMQLRAIHRSVDLASTQVEATMSAYLEAPWGPLQRRRFVRDVAAAARTFVQIVREEEASVFPLYLPPGQYKFVGWERSSA</sequence>
<dbReference type="EMBL" id="JBHSHD010000007">
    <property type="protein sequence ID" value="MFC4820475.1"/>
    <property type="molecule type" value="Genomic_DNA"/>
</dbReference>
<proteinExistence type="predicted"/>
<organism evidence="1 2">
    <name type="scientific">Dokdonella ginsengisoli</name>
    <dbReference type="NCBI Taxonomy" id="363846"/>
    <lineage>
        <taxon>Bacteria</taxon>
        <taxon>Pseudomonadati</taxon>
        <taxon>Pseudomonadota</taxon>
        <taxon>Gammaproteobacteria</taxon>
        <taxon>Lysobacterales</taxon>
        <taxon>Rhodanobacteraceae</taxon>
        <taxon>Dokdonella</taxon>
    </lineage>
</organism>
<comment type="caution">
    <text evidence="1">The sequence shown here is derived from an EMBL/GenBank/DDBJ whole genome shotgun (WGS) entry which is preliminary data.</text>
</comment>
<dbReference type="Proteomes" id="UP001595886">
    <property type="component" value="Unassembled WGS sequence"/>
</dbReference>